<dbReference type="SMART" id="SM00710">
    <property type="entry name" value="PbH1"/>
    <property type="match status" value="8"/>
</dbReference>
<evidence type="ECO:0000259" key="3">
    <source>
        <dbReference type="Pfam" id="PF18962"/>
    </source>
</evidence>
<reference evidence="5 6" key="1">
    <citation type="submission" date="2024-05" db="EMBL/GenBank/DDBJ databases">
        <authorList>
            <person name="Duchaud E."/>
        </authorList>
    </citation>
    <scope>NUCLEOTIDE SEQUENCE [LARGE SCALE GENOMIC DNA]</scope>
    <source>
        <strain evidence="5">Ena-SAMPLE-TAB-13-05-2024-13:56:06:370-140302</strain>
    </source>
</reference>
<feature type="domain" description="Bacterial repeat" evidence="4">
    <location>
        <begin position="982"/>
        <end position="1052"/>
    </location>
</feature>
<keyword evidence="6" id="KW-1185">Reference proteome</keyword>
<sequence>MKIKLCLLFLFTCVLINAQIFVDKDATGSNDGSSWGNAYTNLQDALANDSSGDEIWIAEGNYSPGTNRTDSFILNQTNVKIYGGFNGTETLLSDRNVLLYKTILDGDVNGDDTGVGYTGVNRDENTLNIVKIQANNCTLDGITIANGHANDSSTSDNQEGSAILIDAQNVSIKNSSIEKNVVQRFGVIQMIDRSGFLNIQNTTFKDNYGNGGVALYTRASGDTLNITITNSLFVNNTLESASPSGAGSTGIMWFRQDLNFSQNVTITNCTLVNNKNETRGTANVSVPATLINASRSSSNTRSSSVNVYNSIFWGNRNSINGTMTSVGNDTSQTGTNNFVVETSVGEDNFNNFPTLDFIFNVNASTANISNANPIFTSSTDFTLQSSSPFVNNGDSSKMPNGITTDLLGNERIQSLDIDYGCYESSHTTANLNVIFVDKDATGNNDGSSWTNAYTDLQDALANDASNTVVWIAEGTYSPGSIRTDSFVLDQSNVKLYGGFNGTESQLSDRDFTQYKTVLDGDVNGDDSGVGYTGVNRTDNTIHIVKIQADNCFLDGLTIANGQADKSSDNESQEGSAILIQATNVTVKNCSIEKNVVSRFGVVQMIDQHGFLNIENTIFKNNFGNGGVTLYTRASNDILDINITNCLFENNTLESINPTGQGNSGIIWFRQDLNFSQRVTITNCTFAYNKNNTNSSSNATLINASRISSVGQLNSLHVYNSIIWENRNAANNVMISMLNDTNQLDFQEYKVGNSVGQDGFGNISNTTGIGISNPLFTDALNSNFTLKSNSPVIDTGDNSKIPSGIFTLDLQGNERIFNTTVDMGAYEFNPSTVDQFTLTLNTTNGSVSTNPNPVGGTYDDGTSVTLTATPDAGYQFDGWSGDTSGTTNPLSITMDADKTITAMFSPIQRTLTLNATNGSISTNPNPVGGTYDDGTSVTLTATPNVGYQFDGWSGDASGTTNPLSVTMDADKTITAMFSPIQRTLTINATNGSVSTNPNPVGGTYDDGTSVSLTATPDAGYQFDGWSGDASGTTNPLSITMDADKTITAMFSPIQRTLTVNATNGSVSTNPNPVGGTYDDGTSVTLTATPDAGYQFDGWSGDASGAINPLSITMDADKTITAMFSPIQRTLTVNATNGSVSTNPNSVGGTYDDGTSVTLTATPDAGYQFDGWSGDASGTTNPLSINMDTDKTVTAMFSPIQRTLTINATNGNVTVSPSPVNGTYDDGTVVTLTAVPDSGYQFDSWSGDATGTTTQVTITMDADKTVTASFSTTLGVNEEQFKVPFKLYPNPVNSLLHIESQESIKNVKVYNSLGREIIISSTSSGLINVRNLANGIYFMIIETEKGKGVRRFIKR</sequence>
<dbReference type="NCBIfam" id="TIGR04183">
    <property type="entry name" value="Por_Secre_tail"/>
    <property type="match status" value="1"/>
</dbReference>
<feature type="domain" description="Bacterial repeat" evidence="4">
    <location>
        <begin position="836"/>
        <end position="906"/>
    </location>
</feature>
<dbReference type="SUPFAM" id="SSF51126">
    <property type="entry name" value="Pectin lyase-like"/>
    <property type="match status" value="2"/>
</dbReference>
<organism evidence="5 6">
    <name type="scientific">Tenacibaculum platacis</name>
    <dbReference type="NCBI Taxonomy" id="3137852"/>
    <lineage>
        <taxon>Bacteria</taxon>
        <taxon>Pseudomonadati</taxon>
        <taxon>Bacteroidota</taxon>
        <taxon>Flavobacteriia</taxon>
        <taxon>Flavobacteriales</taxon>
        <taxon>Flavobacteriaceae</taxon>
        <taxon>Tenacibaculum</taxon>
    </lineage>
</organism>
<evidence type="ECO:0000313" key="6">
    <source>
        <dbReference type="Proteomes" id="UP001497416"/>
    </source>
</evidence>
<dbReference type="Pfam" id="PF18962">
    <property type="entry name" value="Por_Secre_tail"/>
    <property type="match status" value="1"/>
</dbReference>
<feature type="domain" description="Bacterial repeat" evidence="4">
    <location>
        <begin position="1128"/>
        <end position="1198"/>
    </location>
</feature>
<proteinExistence type="predicted"/>
<dbReference type="InterPro" id="IPR013378">
    <property type="entry name" value="InlB-like_B-rpt"/>
</dbReference>
<feature type="domain" description="Secretion system C-terminal sorting" evidence="3">
    <location>
        <begin position="1285"/>
        <end position="1351"/>
    </location>
</feature>
<evidence type="ECO:0000256" key="1">
    <source>
        <dbReference type="ARBA" id="ARBA00022729"/>
    </source>
</evidence>
<dbReference type="EMBL" id="CAXIXY010000005">
    <property type="protein sequence ID" value="CAL2089215.1"/>
    <property type="molecule type" value="Genomic_DNA"/>
</dbReference>
<name>A0ABM9P3I3_9FLAO</name>
<dbReference type="NCBIfam" id="NF041518">
    <property type="entry name" value="choice_anch_Q"/>
    <property type="match status" value="1"/>
</dbReference>
<feature type="domain" description="Bacterial repeat" evidence="4">
    <location>
        <begin position="1201"/>
        <end position="1269"/>
    </location>
</feature>
<feature type="chain" id="PRO_5046884225" description="Secreted protein (Por secretion system target)" evidence="2">
    <location>
        <begin position="19"/>
        <end position="1353"/>
    </location>
</feature>
<accession>A0ABM9P3I3</accession>
<dbReference type="Pfam" id="PF18998">
    <property type="entry name" value="Flg_new_2"/>
    <property type="match status" value="6"/>
</dbReference>
<protein>
    <recommendedName>
        <fullName evidence="7">Secreted protein (Por secretion system target)</fullName>
    </recommendedName>
</protein>
<dbReference type="Proteomes" id="UP001497416">
    <property type="component" value="Unassembled WGS sequence"/>
</dbReference>
<evidence type="ECO:0000259" key="4">
    <source>
        <dbReference type="Pfam" id="PF18998"/>
    </source>
</evidence>
<evidence type="ECO:0000256" key="2">
    <source>
        <dbReference type="SAM" id="SignalP"/>
    </source>
</evidence>
<evidence type="ECO:0000313" key="5">
    <source>
        <dbReference type="EMBL" id="CAL2089215.1"/>
    </source>
</evidence>
<feature type="domain" description="Bacterial repeat" evidence="4">
    <location>
        <begin position="909"/>
        <end position="979"/>
    </location>
</feature>
<dbReference type="Gene3D" id="2.160.20.10">
    <property type="entry name" value="Single-stranded right-handed beta-helix, Pectin lyase-like"/>
    <property type="match status" value="2"/>
</dbReference>
<dbReference type="InterPro" id="IPR012334">
    <property type="entry name" value="Pectin_lyas_fold"/>
</dbReference>
<dbReference type="InterPro" id="IPR011050">
    <property type="entry name" value="Pectin_lyase_fold/virulence"/>
</dbReference>
<dbReference type="InterPro" id="IPR026444">
    <property type="entry name" value="Secre_tail"/>
</dbReference>
<dbReference type="InterPro" id="IPR059226">
    <property type="entry name" value="Choice_anch_Q_dom"/>
</dbReference>
<evidence type="ECO:0008006" key="7">
    <source>
        <dbReference type="Google" id="ProtNLM"/>
    </source>
</evidence>
<feature type="signal peptide" evidence="2">
    <location>
        <begin position="1"/>
        <end position="18"/>
    </location>
</feature>
<feature type="domain" description="Bacterial repeat" evidence="4">
    <location>
        <begin position="1055"/>
        <end position="1125"/>
    </location>
</feature>
<comment type="caution">
    <text evidence="5">The sequence shown here is derived from an EMBL/GenBank/DDBJ whole genome shotgun (WGS) entry which is preliminary data.</text>
</comment>
<dbReference type="InterPro" id="IPR044060">
    <property type="entry name" value="Bacterial_rp_domain"/>
</dbReference>
<gene>
    <name evidence="5" type="ORF">T190607A01A_30276</name>
</gene>
<dbReference type="NCBIfam" id="TIGR02543">
    <property type="entry name" value="List_Bact_rpt"/>
    <property type="match status" value="5"/>
</dbReference>
<dbReference type="RefSeq" id="WP_348712659.1">
    <property type="nucleotide sequence ID" value="NZ_CAXIXY010000005.1"/>
</dbReference>
<keyword evidence="1 2" id="KW-0732">Signal</keyword>
<dbReference type="InterPro" id="IPR006626">
    <property type="entry name" value="PbH1"/>
</dbReference>